<name>A0A3M7P2P7_BRAPC</name>
<evidence type="ECO:0000313" key="1">
    <source>
        <dbReference type="EMBL" id="RMZ93381.1"/>
    </source>
</evidence>
<protein>
    <submittedName>
        <fullName evidence="1">Uncharacterized protein</fullName>
    </submittedName>
</protein>
<organism evidence="1 2">
    <name type="scientific">Brachionus plicatilis</name>
    <name type="common">Marine rotifer</name>
    <name type="synonym">Brachionus muelleri</name>
    <dbReference type="NCBI Taxonomy" id="10195"/>
    <lineage>
        <taxon>Eukaryota</taxon>
        <taxon>Metazoa</taxon>
        <taxon>Spiralia</taxon>
        <taxon>Gnathifera</taxon>
        <taxon>Rotifera</taxon>
        <taxon>Eurotatoria</taxon>
        <taxon>Monogononta</taxon>
        <taxon>Pseudotrocha</taxon>
        <taxon>Ploima</taxon>
        <taxon>Brachionidae</taxon>
        <taxon>Brachionus</taxon>
    </lineage>
</organism>
<keyword evidence="2" id="KW-1185">Reference proteome</keyword>
<gene>
    <name evidence="1" type="ORF">BpHYR1_006260</name>
</gene>
<evidence type="ECO:0000313" key="2">
    <source>
        <dbReference type="Proteomes" id="UP000276133"/>
    </source>
</evidence>
<proteinExistence type="predicted"/>
<dbReference type="AlphaFoldDB" id="A0A3M7P2P7"/>
<comment type="caution">
    <text evidence="1">The sequence shown here is derived from an EMBL/GenBank/DDBJ whole genome shotgun (WGS) entry which is preliminary data.</text>
</comment>
<reference evidence="1 2" key="1">
    <citation type="journal article" date="2018" name="Sci. Rep.">
        <title>Genomic signatures of local adaptation to the degree of environmental predictability in rotifers.</title>
        <authorList>
            <person name="Franch-Gras L."/>
            <person name="Hahn C."/>
            <person name="Garcia-Roger E.M."/>
            <person name="Carmona M.J."/>
            <person name="Serra M."/>
            <person name="Gomez A."/>
        </authorList>
    </citation>
    <scope>NUCLEOTIDE SEQUENCE [LARGE SCALE GENOMIC DNA]</scope>
    <source>
        <strain evidence="1">HYR1</strain>
    </source>
</reference>
<sequence>MRNLYTKNLANERKLGPIFIFQLKSRLEPRNKNKLDANQ</sequence>
<accession>A0A3M7P2P7</accession>
<dbReference type="Proteomes" id="UP000276133">
    <property type="component" value="Unassembled WGS sequence"/>
</dbReference>
<dbReference type="EMBL" id="REGN01013861">
    <property type="protein sequence ID" value="RMZ93381.1"/>
    <property type="molecule type" value="Genomic_DNA"/>
</dbReference>